<evidence type="ECO:0000313" key="1">
    <source>
        <dbReference type="EMBL" id="RBP36991.1"/>
    </source>
</evidence>
<dbReference type="EMBL" id="QNRR01000015">
    <property type="protein sequence ID" value="RBP36991.1"/>
    <property type="molecule type" value="Genomic_DNA"/>
</dbReference>
<dbReference type="RefSeq" id="WP_113961765.1">
    <property type="nucleotide sequence ID" value="NZ_QNRR01000015.1"/>
</dbReference>
<dbReference type="AlphaFoldDB" id="A0A366H6A7"/>
<reference evidence="1 2" key="1">
    <citation type="submission" date="2018-06" db="EMBL/GenBank/DDBJ databases">
        <title>Genomic Encyclopedia of Type Strains, Phase IV (KMG-IV): sequencing the most valuable type-strain genomes for metagenomic binning, comparative biology and taxonomic classification.</title>
        <authorList>
            <person name="Goeker M."/>
        </authorList>
    </citation>
    <scope>NUCLEOTIDE SEQUENCE [LARGE SCALE GENOMIC DNA]</scope>
    <source>
        <strain evidence="1 2">DSM 25532</strain>
    </source>
</reference>
<gene>
    <name evidence="1" type="ORF">DES53_115132</name>
</gene>
<proteinExistence type="predicted"/>
<evidence type="ECO:0000313" key="2">
    <source>
        <dbReference type="Proteomes" id="UP000253426"/>
    </source>
</evidence>
<dbReference type="Proteomes" id="UP000253426">
    <property type="component" value="Unassembled WGS sequence"/>
</dbReference>
<protein>
    <submittedName>
        <fullName evidence="1">Uncharacterized protein</fullName>
    </submittedName>
</protein>
<sequence length="187" mass="21221">MSRRTKLIILGLFLVLLAIPAIYVALTWRISRPVHFRLMHLYPEEHQDEFGFRMVRMRVENTNSMPIHVYFVRLEFTGDTPELTMIPPGTIDPRHQKEAGTHAEAGAFILPPGRAILATASLQANLVKEAKQGRLSANYYALSQTQKQVSSVFNWLHDLCPAPWWSKFPTFEFPSGSAPVEVDAAFK</sequence>
<organism evidence="1 2">
    <name type="scientific">Roseimicrobium gellanilyticum</name>
    <dbReference type="NCBI Taxonomy" id="748857"/>
    <lineage>
        <taxon>Bacteria</taxon>
        <taxon>Pseudomonadati</taxon>
        <taxon>Verrucomicrobiota</taxon>
        <taxon>Verrucomicrobiia</taxon>
        <taxon>Verrucomicrobiales</taxon>
        <taxon>Verrucomicrobiaceae</taxon>
        <taxon>Roseimicrobium</taxon>
    </lineage>
</organism>
<accession>A0A366H6A7</accession>
<name>A0A366H6A7_9BACT</name>
<comment type="caution">
    <text evidence="1">The sequence shown here is derived from an EMBL/GenBank/DDBJ whole genome shotgun (WGS) entry which is preliminary data.</text>
</comment>
<keyword evidence="2" id="KW-1185">Reference proteome</keyword>